<keyword evidence="3" id="KW-0804">Transcription</keyword>
<dbReference type="InterPro" id="IPR036271">
    <property type="entry name" value="Tet_transcr_reg_TetR-rel_C_sf"/>
</dbReference>
<evidence type="ECO:0000313" key="7">
    <source>
        <dbReference type="Proteomes" id="UP000318384"/>
    </source>
</evidence>
<dbReference type="EMBL" id="CP037422">
    <property type="protein sequence ID" value="QDU07971.1"/>
    <property type="molecule type" value="Genomic_DNA"/>
</dbReference>
<dbReference type="Pfam" id="PF00440">
    <property type="entry name" value="TetR_N"/>
    <property type="match status" value="1"/>
</dbReference>
<feature type="DNA-binding region" description="H-T-H motif" evidence="4">
    <location>
        <begin position="33"/>
        <end position="52"/>
    </location>
</feature>
<dbReference type="PANTHER" id="PTHR47506:SF1">
    <property type="entry name" value="HTH-TYPE TRANSCRIPTIONAL REGULATOR YJDC"/>
    <property type="match status" value="1"/>
</dbReference>
<dbReference type="SUPFAM" id="SSF48498">
    <property type="entry name" value="Tetracyclin repressor-like, C-terminal domain"/>
    <property type="match status" value="1"/>
</dbReference>
<proteinExistence type="predicted"/>
<dbReference type="InterPro" id="IPR011075">
    <property type="entry name" value="TetR_C"/>
</dbReference>
<accession>A0A517WRT7</accession>
<dbReference type="Pfam" id="PF16925">
    <property type="entry name" value="TetR_C_13"/>
    <property type="match status" value="1"/>
</dbReference>
<evidence type="ECO:0000256" key="1">
    <source>
        <dbReference type="ARBA" id="ARBA00023015"/>
    </source>
</evidence>
<evidence type="ECO:0000256" key="2">
    <source>
        <dbReference type="ARBA" id="ARBA00023125"/>
    </source>
</evidence>
<evidence type="ECO:0000256" key="4">
    <source>
        <dbReference type="PROSITE-ProRule" id="PRU00335"/>
    </source>
</evidence>
<name>A0A517WRT7_9PLAN</name>
<sequence>MRTLKQPRAIETRDRILHEAAQLFALKGFHDTKVGEIIKAAEVTSGAFFHHFQGKEELGFAVIDRHMEQRRQALDRIEKRLTTSYDNDPLEEVFLRLDAVSAMIIQRRNRKGGCLIGNLSTTLSDTHPAFRKQLGKCFDEMASEFQVRLDEAAAKHNLSNDQDTWEVARYIVSVIEGAIMLTRTHRDINLIERQMQYLKEDLKRSFHTA</sequence>
<dbReference type="AlphaFoldDB" id="A0A517WRT7"/>
<dbReference type="SUPFAM" id="SSF46689">
    <property type="entry name" value="Homeodomain-like"/>
    <property type="match status" value="1"/>
</dbReference>
<evidence type="ECO:0000313" key="6">
    <source>
        <dbReference type="EMBL" id="QDU07971.1"/>
    </source>
</evidence>
<dbReference type="PANTHER" id="PTHR47506">
    <property type="entry name" value="TRANSCRIPTIONAL REGULATORY PROTEIN"/>
    <property type="match status" value="1"/>
</dbReference>
<gene>
    <name evidence="6" type="primary">yxaF</name>
    <name evidence="6" type="ORF">V202x_13330</name>
</gene>
<dbReference type="InterPro" id="IPR009057">
    <property type="entry name" value="Homeodomain-like_sf"/>
</dbReference>
<dbReference type="InterPro" id="IPR001647">
    <property type="entry name" value="HTH_TetR"/>
</dbReference>
<protein>
    <submittedName>
        <fullName evidence="6">Putative HTH-type transcriptional regulator YxaF</fullName>
    </submittedName>
</protein>
<organism evidence="6 7">
    <name type="scientific">Gimesia aquarii</name>
    <dbReference type="NCBI Taxonomy" id="2527964"/>
    <lineage>
        <taxon>Bacteria</taxon>
        <taxon>Pseudomonadati</taxon>
        <taxon>Planctomycetota</taxon>
        <taxon>Planctomycetia</taxon>
        <taxon>Planctomycetales</taxon>
        <taxon>Planctomycetaceae</taxon>
        <taxon>Gimesia</taxon>
    </lineage>
</organism>
<dbReference type="Gene3D" id="1.10.357.10">
    <property type="entry name" value="Tetracycline Repressor, domain 2"/>
    <property type="match status" value="1"/>
</dbReference>
<dbReference type="RefSeq" id="WP_145172300.1">
    <property type="nucleotide sequence ID" value="NZ_CP037422.1"/>
</dbReference>
<dbReference type="GO" id="GO:0003677">
    <property type="term" value="F:DNA binding"/>
    <property type="evidence" value="ECO:0007669"/>
    <property type="project" value="UniProtKB-UniRule"/>
</dbReference>
<reference evidence="6 7" key="1">
    <citation type="submission" date="2019-03" db="EMBL/GenBank/DDBJ databases">
        <title>Deep-cultivation of Planctomycetes and their phenomic and genomic characterization uncovers novel biology.</title>
        <authorList>
            <person name="Wiegand S."/>
            <person name="Jogler M."/>
            <person name="Boedeker C."/>
            <person name="Pinto D."/>
            <person name="Vollmers J."/>
            <person name="Rivas-Marin E."/>
            <person name="Kohn T."/>
            <person name="Peeters S.H."/>
            <person name="Heuer A."/>
            <person name="Rast P."/>
            <person name="Oberbeckmann S."/>
            <person name="Bunk B."/>
            <person name="Jeske O."/>
            <person name="Meyerdierks A."/>
            <person name="Storesund J.E."/>
            <person name="Kallscheuer N."/>
            <person name="Luecker S."/>
            <person name="Lage O.M."/>
            <person name="Pohl T."/>
            <person name="Merkel B.J."/>
            <person name="Hornburger P."/>
            <person name="Mueller R.-W."/>
            <person name="Bruemmer F."/>
            <person name="Labrenz M."/>
            <person name="Spormann A.M."/>
            <person name="Op den Camp H."/>
            <person name="Overmann J."/>
            <person name="Amann R."/>
            <person name="Jetten M.S.M."/>
            <person name="Mascher T."/>
            <person name="Medema M.H."/>
            <person name="Devos D.P."/>
            <person name="Kaster A.-K."/>
            <person name="Ovreas L."/>
            <person name="Rohde M."/>
            <person name="Galperin M.Y."/>
            <person name="Jogler C."/>
        </authorList>
    </citation>
    <scope>NUCLEOTIDE SEQUENCE [LARGE SCALE GENOMIC DNA]</scope>
    <source>
        <strain evidence="6 7">V202</strain>
    </source>
</reference>
<dbReference type="PRINTS" id="PR00455">
    <property type="entry name" value="HTHTETR"/>
</dbReference>
<dbReference type="PROSITE" id="PS50977">
    <property type="entry name" value="HTH_TETR_2"/>
    <property type="match status" value="1"/>
</dbReference>
<evidence type="ECO:0000256" key="3">
    <source>
        <dbReference type="ARBA" id="ARBA00023163"/>
    </source>
</evidence>
<dbReference type="Proteomes" id="UP000318384">
    <property type="component" value="Chromosome"/>
</dbReference>
<keyword evidence="1" id="KW-0805">Transcription regulation</keyword>
<evidence type="ECO:0000259" key="5">
    <source>
        <dbReference type="PROSITE" id="PS50977"/>
    </source>
</evidence>
<keyword evidence="2 4" id="KW-0238">DNA-binding</keyword>
<keyword evidence="7" id="KW-1185">Reference proteome</keyword>
<dbReference type="OrthoDB" id="9812484at2"/>
<feature type="domain" description="HTH tetR-type" evidence="5">
    <location>
        <begin position="10"/>
        <end position="70"/>
    </location>
</feature>